<dbReference type="AlphaFoldDB" id="A0AAV3Q7U7"/>
<sequence>MQLRIPVNKGIKGVLTNFFRGPGQSYSPPSASPITPPMACLFLLLGPIRPSPYPSNWTSSSAIHSRSPDPNPYTPLALSRASLVGYQSHNSSHTHNAN</sequence>
<dbReference type="Proteomes" id="UP001454036">
    <property type="component" value="Unassembled WGS sequence"/>
</dbReference>
<evidence type="ECO:0000256" key="1">
    <source>
        <dbReference type="SAM" id="MobiDB-lite"/>
    </source>
</evidence>
<proteinExistence type="predicted"/>
<dbReference type="EMBL" id="BAABME010003569">
    <property type="protein sequence ID" value="GAA0159298.1"/>
    <property type="molecule type" value="Genomic_DNA"/>
</dbReference>
<organism evidence="2 3">
    <name type="scientific">Lithospermum erythrorhizon</name>
    <name type="common">Purple gromwell</name>
    <name type="synonym">Lithospermum officinale var. erythrorhizon</name>
    <dbReference type="NCBI Taxonomy" id="34254"/>
    <lineage>
        <taxon>Eukaryota</taxon>
        <taxon>Viridiplantae</taxon>
        <taxon>Streptophyta</taxon>
        <taxon>Embryophyta</taxon>
        <taxon>Tracheophyta</taxon>
        <taxon>Spermatophyta</taxon>
        <taxon>Magnoliopsida</taxon>
        <taxon>eudicotyledons</taxon>
        <taxon>Gunneridae</taxon>
        <taxon>Pentapetalae</taxon>
        <taxon>asterids</taxon>
        <taxon>lamiids</taxon>
        <taxon>Boraginales</taxon>
        <taxon>Boraginaceae</taxon>
        <taxon>Boraginoideae</taxon>
        <taxon>Lithospermeae</taxon>
        <taxon>Lithospermum</taxon>
    </lineage>
</organism>
<evidence type="ECO:0000313" key="2">
    <source>
        <dbReference type="EMBL" id="GAA0159298.1"/>
    </source>
</evidence>
<evidence type="ECO:0000313" key="3">
    <source>
        <dbReference type="Proteomes" id="UP001454036"/>
    </source>
</evidence>
<feature type="region of interest" description="Disordered" evidence="1">
    <location>
        <begin position="56"/>
        <end position="76"/>
    </location>
</feature>
<name>A0AAV3Q7U7_LITER</name>
<comment type="caution">
    <text evidence="2">The sequence shown here is derived from an EMBL/GenBank/DDBJ whole genome shotgun (WGS) entry which is preliminary data.</text>
</comment>
<accession>A0AAV3Q7U7</accession>
<gene>
    <name evidence="2" type="ORF">LIER_16112</name>
</gene>
<reference evidence="2 3" key="1">
    <citation type="submission" date="2024-01" db="EMBL/GenBank/DDBJ databases">
        <title>The complete chloroplast genome sequence of Lithospermum erythrorhizon: insights into the phylogenetic relationship among Boraginaceae species and the maternal lineages of purple gromwells.</title>
        <authorList>
            <person name="Okada T."/>
            <person name="Watanabe K."/>
        </authorList>
    </citation>
    <scope>NUCLEOTIDE SEQUENCE [LARGE SCALE GENOMIC DNA]</scope>
</reference>
<keyword evidence="3" id="KW-1185">Reference proteome</keyword>
<protein>
    <submittedName>
        <fullName evidence="2">Uncharacterized protein</fullName>
    </submittedName>
</protein>